<protein>
    <recommendedName>
        <fullName evidence="3">HD domain-containing protein</fullName>
    </recommendedName>
</protein>
<proteinExistence type="predicted"/>
<gene>
    <name evidence="1" type="ORF">SAMN02745218_01125</name>
</gene>
<name>A0A1M4XQ41_9FIRM</name>
<evidence type="ECO:0000313" key="1">
    <source>
        <dbReference type="EMBL" id="SHE95541.1"/>
    </source>
</evidence>
<dbReference type="CDD" id="cd00077">
    <property type="entry name" value="HDc"/>
    <property type="match status" value="1"/>
</dbReference>
<dbReference type="SUPFAM" id="SSF109604">
    <property type="entry name" value="HD-domain/PDEase-like"/>
    <property type="match status" value="1"/>
</dbReference>
<dbReference type="Gene3D" id="1.10.3210.10">
    <property type="entry name" value="Hypothetical protein af1432"/>
    <property type="match status" value="1"/>
</dbReference>
<reference evidence="2" key="1">
    <citation type="submission" date="2016-11" db="EMBL/GenBank/DDBJ databases">
        <authorList>
            <person name="Varghese N."/>
            <person name="Submissions S."/>
        </authorList>
    </citation>
    <scope>NUCLEOTIDE SEQUENCE [LARGE SCALE GENOMIC DNA]</scope>
    <source>
        <strain evidence="2">DSM 11792</strain>
    </source>
</reference>
<dbReference type="AlphaFoldDB" id="A0A1M4XQ41"/>
<dbReference type="EMBL" id="FQUW01000012">
    <property type="protein sequence ID" value="SHE95541.1"/>
    <property type="molecule type" value="Genomic_DNA"/>
</dbReference>
<dbReference type="InterPro" id="IPR003607">
    <property type="entry name" value="HD/PDEase_dom"/>
</dbReference>
<keyword evidence="2" id="KW-1185">Reference proteome</keyword>
<organism evidence="1 2">
    <name type="scientific">Desulfofundulus australicus DSM 11792</name>
    <dbReference type="NCBI Taxonomy" id="1121425"/>
    <lineage>
        <taxon>Bacteria</taxon>
        <taxon>Bacillati</taxon>
        <taxon>Bacillota</taxon>
        <taxon>Clostridia</taxon>
        <taxon>Eubacteriales</taxon>
        <taxon>Peptococcaceae</taxon>
        <taxon>Desulfofundulus</taxon>
    </lineage>
</organism>
<evidence type="ECO:0008006" key="3">
    <source>
        <dbReference type="Google" id="ProtNLM"/>
    </source>
</evidence>
<evidence type="ECO:0000313" key="2">
    <source>
        <dbReference type="Proteomes" id="UP000184196"/>
    </source>
</evidence>
<sequence length="181" mass="20103">MARVELFTEELAAIADPSYRAFAAACLEFAPQEFWTAPASSSRKYHPEFAHGEGGLVRHTKAAVRVALDLLRAFPELEPERDVIITAILLHDTCKVDPDTGRTDPDHPLLPGKRYERFAGMLPPGGYEEVMALVETHMGIWGPVDVWKMSPPLPERMGAALLVHLADYVASREWVSEKILA</sequence>
<dbReference type="Proteomes" id="UP000184196">
    <property type="component" value="Unassembled WGS sequence"/>
</dbReference>
<accession>A0A1M4XQ41</accession>